<sequence length="250" mass="25881">MRVMMALLLGLYLVVPARAADGGPVLLLPGLSGPTAEAAPGYRCADFLEEAGLRPEGLEYLFCRPATEPRTGRRTLTARYRVPGPQAAAVETALRERTGMAALERQMGIWQLPEGGEGRFVLRQSTGEGRPGGQMAGTFFSVQGLRDGLSGDGTTGSEAGTLPSAGRSVPAAQDDGMAGAAGSVAEGSPAAVPGAAAEERAALADSAPKKGPSCTVSMGEVPQQGTFAPQREDWGKVSWFAVTVRLELPR</sequence>
<dbReference type="EMBL" id="JABAFY010000004">
    <property type="protein sequence ID" value="NME51367.1"/>
    <property type="molecule type" value="Genomic_DNA"/>
</dbReference>
<organism evidence="3 4">
    <name type="scientific">Desulfovibrio piger</name>
    <dbReference type="NCBI Taxonomy" id="901"/>
    <lineage>
        <taxon>Bacteria</taxon>
        <taxon>Pseudomonadati</taxon>
        <taxon>Thermodesulfobacteriota</taxon>
        <taxon>Desulfovibrionia</taxon>
        <taxon>Desulfovibrionales</taxon>
        <taxon>Desulfovibrionaceae</taxon>
        <taxon>Desulfovibrio</taxon>
    </lineage>
</organism>
<evidence type="ECO:0000313" key="4">
    <source>
        <dbReference type="Proteomes" id="UP000522333"/>
    </source>
</evidence>
<keyword evidence="2" id="KW-0732">Signal</keyword>
<feature type="chain" id="PRO_5032641373" evidence="2">
    <location>
        <begin position="20"/>
        <end position="250"/>
    </location>
</feature>
<dbReference type="Proteomes" id="UP000522333">
    <property type="component" value="Unassembled WGS sequence"/>
</dbReference>
<dbReference type="InterPro" id="IPR032537">
    <property type="entry name" value="DUF4952"/>
</dbReference>
<gene>
    <name evidence="3" type="ORF">HF854_02220</name>
</gene>
<comment type="caution">
    <text evidence="3">The sequence shown here is derived from an EMBL/GenBank/DDBJ whole genome shotgun (WGS) entry which is preliminary data.</text>
</comment>
<proteinExistence type="predicted"/>
<evidence type="ECO:0000256" key="1">
    <source>
        <dbReference type="SAM" id="MobiDB-lite"/>
    </source>
</evidence>
<name>A0A848CG95_9BACT</name>
<evidence type="ECO:0000256" key="2">
    <source>
        <dbReference type="SAM" id="SignalP"/>
    </source>
</evidence>
<feature type="signal peptide" evidence="2">
    <location>
        <begin position="1"/>
        <end position="19"/>
    </location>
</feature>
<evidence type="ECO:0000313" key="3">
    <source>
        <dbReference type="EMBL" id="NME51367.1"/>
    </source>
</evidence>
<dbReference type="Pfam" id="PF16310">
    <property type="entry name" value="DUF4952"/>
    <property type="match status" value="1"/>
</dbReference>
<feature type="compositionally biased region" description="Low complexity" evidence="1">
    <location>
        <begin position="171"/>
        <end position="196"/>
    </location>
</feature>
<dbReference type="AlphaFoldDB" id="A0A848CG95"/>
<protein>
    <submittedName>
        <fullName evidence="3">DUF4952 domain-containing protein</fullName>
    </submittedName>
</protein>
<reference evidence="3 4" key="1">
    <citation type="submission" date="2020-04" db="EMBL/GenBank/DDBJ databases">
        <authorList>
            <person name="Hitch T.C.A."/>
            <person name="Wylensek D."/>
            <person name="Clavel T."/>
        </authorList>
    </citation>
    <scope>NUCLEOTIDE SEQUENCE [LARGE SCALE GENOMIC DNA]</scope>
    <source>
        <strain evidence="3 4">PG-251-APC-1</strain>
    </source>
</reference>
<dbReference type="RefSeq" id="WP_168934808.1">
    <property type="nucleotide sequence ID" value="NZ_JABAFY010000004.1"/>
</dbReference>
<accession>A0A848CG95</accession>
<feature type="region of interest" description="Disordered" evidence="1">
    <location>
        <begin position="146"/>
        <end position="198"/>
    </location>
</feature>